<organism evidence="2 3">
    <name type="scientific">Peltaster fructicola</name>
    <dbReference type="NCBI Taxonomy" id="286661"/>
    <lineage>
        <taxon>Eukaryota</taxon>
        <taxon>Fungi</taxon>
        <taxon>Dikarya</taxon>
        <taxon>Ascomycota</taxon>
        <taxon>Pezizomycotina</taxon>
        <taxon>Dothideomycetes</taxon>
        <taxon>Dothideomycetes incertae sedis</taxon>
        <taxon>Peltaster</taxon>
    </lineage>
</organism>
<reference evidence="2 3" key="1">
    <citation type="journal article" date="2016" name="Sci. Rep.">
        <title>Peltaster fructicola genome reveals evolution from an invasive phytopathogen to an ectophytic parasite.</title>
        <authorList>
            <person name="Xu C."/>
            <person name="Chen H."/>
            <person name="Gleason M.L."/>
            <person name="Xu J.R."/>
            <person name="Liu H."/>
            <person name="Zhang R."/>
            <person name="Sun G."/>
        </authorList>
    </citation>
    <scope>NUCLEOTIDE SEQUENCE [LARGE SCALE GENOMIC DNA]</scope>
    <source>
        <strain evidence="2 3">LNHT1506</strain>
    </source>
</reference>
<accession>A0A6H0XPQ0</accession>
<sequence length="473" mass="51501">MAGNEDHEESLDGHLPRKDPDNQQADELVPYTPYTQKAFDALHDFMNYITSTPKRSASERRSRRQDVAMRQTLMPPARHHGTQTDTQEDTQDDTHEDEQAETMKRVLKRAALKASTQADTEEGTTQGDITSQRLRTPVFADAMKVLLGLGRTLVAAAEQTTDSQSSTSHESECFDGHSESMKASDQAAKHGEDQTIDDSGSATSERPPLPSQLEHGKQLEPHRETLACPAGTLLTPLVADSTDVVLELTAAIEPPIIRITPPSREVPPLTSTTVPPPSDGTLLPIPTVIRPRSKKAAPSTPIIVTLPSVDTSLPTPSPIAPPSQELSLPTSSITTPPTAQDSPLATQALISPSSTATHIAHQLPNEQSPTAWSTYELLDEQPLRACSTYELPKKQPLRAWSTYELPQVIPGSFKLYMPGLGNLPTSYTVKPATKSRTARQYHIQTGEDGIEERHFAAAVSAELRRGGLVEPWI</sequence>
<feature type="compositionally biased region" description="Basic and acidic residues" evidence="1">
    <location>
        <begin position="10"/>
        <end position="21"/>
    </location>
</feature>
<feature type="compositionally biased region" description="Polar residues" evidence="1">
    <location>
        <begin position="114"/>
        <end position="130"/>
    </location>
</feature>
<evidence type="ECO:0000313" key="3">
    <source>
        <dbReference type="Proteomes" id="UP000503462"/>
    </source>
</evidence>
<feature type="compositionally biased region" description="Acidic residues" evidence="1">
    <location>
        <begin position="86"/>
        <end position="100"/>
    </location>
</feature>
<dbReference type="AlphaFoldDB" id="A0A6H0XPQ0"/>
<evidence type="ECO:0000256" key="1">
    <source>
        <dbReference type="SAM" id="MobiDB-lite"/>
    </source>
</evidence>
<protein>
    <submittedName>
        <fullName evidence="2">Uncharacterized protein</fullName>
    </submittedName>
</protein>
<feature type="compositionally biased region" description="Basic and acidic residues" evidence="1">
    <location>
        <begin position="56"/>
        <end position="67"/>
    </location>
</feature>
<feature type="region of interest" description="Disordered" evidence="1">
    <location>
        <begin position="308"/>
        <end position="341"/>
    </location>
</feature>
<proteinExistence type="predicted"/>
<feature type="region of interest" description="Disordered" evidence="1">
    <location>
        <begin position="51"/>
        <end position="130"/>
    </location>
</feature>
<feature type="region of interest" description="Disordered" evidence="1">
    <location>
        <begin position="262"/>
        <end position="284"/>
    </location>
</feature>
<dbReference type="Proteomes" id="UP000503462">
    <property type="component" value="Chromosome 2"/>
</dbReference>
<dbReference type="EMBL" id="CP051140">
    <property type="protein sequence ID" value="QIW96598.1"/>
    <property type="molecule type" value="Genomic_DNA"/>
</dbReference>
<feature type="region of interest" description="Disordered" evidence="1">
    <location>
        <begin position="158"/>
        <end position="216"/>
    </location>
</feature>
<feature type="compositionally biased region" description="Low complexity" evidence="1">
    <location>
        <begin position="326"/>
        <end position="338"/>
    </location>
</feature>
<feature type="region of interest" description="Disordered" evidence="1">
    <location>
        <begin position="1"/>
        <end position="33"/>
    </location>
</feature>
<feature type="compositionally biased region" description="Polar residues" evidence="1">
    <location>
        <begin position="158"/>
        <end position="168"/>
    </location>
</feature>
<name>A0A6H0XPQ0_9PEZI</name>
<gene>
    <name evidence="2" type="ORF">AMS68_002116</name>
</gene>
<evidence type="ECO:0000313" key="2">
    <source>
        <dbReference type="EMBL" id="QIW96598.1"/>
    </source>
</evidence>
<keyword evidence="3" id="KW-1185">Reference proteome</keyword>
<feature type="compositionally biased region" description="Basic and acidic residues" evidence="1">
    <location>
        <begin position="169"/>
        <end position="193"/>
    </location>
</feature>